<evidence type="ECO:0000313" key="5">
    <source>
        <dbReference type="Proteomes" id="UP001250538"/>
    </source>
</evidence>
<dbReference type="InterPro" id="IPR001789">
    <property type="entry name" value="Sig_transdc_resp-reg_receiver"/>
</dbReference>
<evidence type="ECO:0000259" key="2">
    <source>
        <dbReference type="PROSITE" id="PS50110"/>
    </source>
</evidence>
<proteinExistence type="predicted"/>
<name>A0AAJ2JSX2_9BACL</name>
<protein>
    <submittedName>
        <fullName evidence="4">LytTR family DNA-binding domain-containing protein</fullName>
    </submittedName>
</protein>
<dbReference type="AlphaFoldDB" id="A0AAJ2JSX2"/>
<dbReference type="PANTHER" id="PTHR37299">
    <property type="entry name" value="TRANSCRIPTIONAL REGULATOR-RELATED"/>
    <property type="match status" value="1"/>
</dbReference>
<feature type="domain" description="HTH LytTR-type" evidence="3">
    <location>
        <begin position="138"/>
        <end position="231"/>
    </location>
</feature>
<accession>A0AAJ2JSX2</accession>
<dbReference type="EMBL" id="JAVYAA010000002">
    <property type="protein sequence ID" value="MDT8976473.1"/>
    <property type="molecule type" value="Genomic_DNA"/>
</dbReference>
<dbReference type="Pfam" id="PF00072">
    <property type="entry name" value="Response_reg"/>
    <property type="match status" value="1"/>
</dbReference>
<dbReference type="Gene3D" id="2.40.50.1020">
    <property type="entry name" value="LytTr DNA-binding domain"/>
    <property type="match status" value="1"/>
</dbReference>
<dbReference type="Proteomes" id="UP001250538">
    <property type="component" value="Unassembled WGS sequence"/>
</dbReference>
<evidence type="ECO:0000259" key="3">
    <source>
        <dbReference type="PROSITE" id="PS50930"/>
    </source>
</evidence>
<dbReference type="Gene3D" id="3.40.50.2300">
    <property type="match status" value="1"/>
</dbReference>
<keyword evidence="5" id="KW-1185">Reference proteome</keyword>
<dbReference type="SMART" id="SM00448">
    <property type="entry name" value="REC"/>
    <property type="match status" value="1"/>
</dbReference>
<dbReference type="RefSeq" id="WP_315745067.1">
    <property type="nucleotide sequence ID" value="NZ_JAVYAA010000002.1"/>
</dbReference>
<feature type="domain" description="Response regulatory" evidence="2">
    <location>
        <begin position="4"/>
        <end position="119"/>
    </location>
</feature>
<dbReference type="SUPFAM" id="SSF52172">
    <property type="entry name" value="CheY-like"/>
    <property type="match status" value="1"/>
</dbReference>
<evidence type="ECO:0000313" key="4">
    <source>
        <dbReference type="EMBL" id="MDT8976473.1"/>
    </source>
</evidence>
<dbReference type="InterPro" id="IPR046947">
    <property type="entry name" value="LytR-like"/>
</dbReference>
<dbReference type="Pfam" id="PF04397">
    <property type="entry name" value="LytTR"/>
    <property type="match status" value="1"/>
</dbReference>
<dbReference type="GO" id="GO:0000156">
    <property type="term" value="F:phosphorelay response regulator activity"/>
    <property type="evidence" value="ECO:0007669"/>
    <property type="project" value="InterPro"/>
</dbReference>
<gene>
    <name evidence="4" type="ORF">RQP50_09495</name>
</gene>
<dbReference type="InterPro" id="IPR007492">
    <property type="entry name" value="LytTR_DNA-bd_dom"/>
</dbReference>
<keyword evidence="1" id="KW-0597">Phosphoprotein</keyword>
<sequence>MAIKVAICDDVPVFAKNIEDLMLEYDSSLFEIDIFYNPFRLIELLKRNRYDLFILDIEFPNVSGIEIAEIIRKNNYTCPIIFITRFKEYMEKAFKVNTFDYILKPATKDKLYPALNRAIKYLDLDDSKFMFTFNKVFYSLSFSEIIYFEKNKRSVLIHTPSDTYETLLQTRALLSKVNHNFVQVHTSFIVNVRYVKQIRNNCVVSNLNDKQTVEIPISRKFIDSARKQILMKLRECPLKA</sequence>
<dbReference type="InterPro" id="IPR011006">
    <property type="entry name" value="CheY-like_superfamily"/>
</dbReference>
<organism evidence="4 5">
    <name type="scientific">Paenibacillus suaedae</name>
    <dbReference type="NCBI Taxonomy" id="3077233"/>
    <lineage>
        <taxon>Bacteria</taxon>
        <taxon>Bacillati</taxon>
        <taxon>Bacillota</taxon>
        <taxon>Bacilli</taxon>
        <taxon>Bacillales</taxon>
        <taxon>Paenibacillaceae</taxon>
        <taxon>Paenibacillus</taxon>
    </lineage>
</organism>
<dbReference type="SMART" id="SM00850">
    <property type="entry name" value="LytTR"/>
    <property type="match status" value="1"/>
</dbReference>
<dbReference type="GO" id="GO:0003677">
    <property type="term" value="F:DNA binding"/>
    <property type="evidence" value="ECO:0007669"/>
    <property type="project" value="UniProtKB-KW"/>
</dbReference>
<dbReference type="PROSITE" id="PS50110">
    <property type="entry name" value="RESPONSE_REGULATORY"/>
    <property type="match status" value="1"/>
</dbReference>
<keyword evidence="4" id="KW-0238">DNA-binding</keyword>
<reference evidence="5" key="1">
    <citation type="submission" date="2023-09" db="EMBL/GenBank/DDBJ databases">
        <title>Paenibacillus sp. chi10 Genome sequencing and assembly.</title>
        <authorList>
            <person name="Kim I."/>
        </authorList>
    </citation>
    <scope>NUCLEOTIDE SEQUENCE [LARGE SCALE GENOMIC DNA]</scope>
    <source>
        <strain evidence="5">chi10</strain>
    </source>
</reference>
<dbReference type="PROSITE" id="PS50930">
    <property type="entry name" value="HTH_LYTTR"/>
    <property type="match status" value="1"/>
</dbReference>
<comment type="caution">
    <text evidence="4">The sequence shown here is derived from an EMBL/GenBank/DDBJ whole genome shotgun (WGS) entry which is preliminary data.</text>
</comment>
<dbReference type="PANTHER" id="PTHR37299:SF1">
    <property type="entry name" value="STAGE 0 SPORULATION PROTEIN A HOMOLOG"/>
    <property type="match status" value="1"/>
</dbReference>
<evidence type="ECO:0000256" key="1">
    <source>
        <dbReference type="PROSITE-ProRule" id="PRU00169"/>
    </source>
</evidence>
<feature type="modified residue" description="4-aspartylphosphate" evidence="1">
    <location>
        <position position="56"/>
    </location>
</feature>